<dbReference type="Gene3D" id="1.10.287.1260">
    <property type="match status" value="2"/>
</dbReference>
<name>A0A1G2U0E0_9BACT</name>
<gene>
    <name evidence="2" type="ORF">A3B14_02395</name>
</gene>
<dbReference type="AlphaFoldDB" id="A0A1G2U0E0"/>
<accession>A0A1G2U0E0</accession>
<keyword evidence="1" id="KW-0812">Transmembrane</keyword>
<feature type="transmembrane region" description="Helical" evidence="1">
    <location>
        <begin position="190"/>
        <end position="210"/>
    </location>
</feature>
<dbReference type="PANTHER" id="PTHR30221:SF1">
    <property type="entry name" value="SMALL-CONDUCTANCE MECHANOSENSITIVE CHANNEL"/>
    <property type="match status" value="1"/>
</dbReference>
<dbReference type="GO" id="GO:0008381">
    <property type="term" value="F:mechanosensitive monoatomic ion channel activity"/>
    <property type="evidence" value="ECO:0007669"/>
    <property type="project" value="InterPro"/>
</dbReference>
<dbReference type="InterPro" id="IPR045275">
    <property type="entry name" value="MscS_archaea/bacteria_type"/>
</dbReference>
<dbReference type="EMBL" id="MHWE01000025">
    <property type="protein sequence ID" value="OHB02859.1"/>
    <property type="molecule type" value="Genomic_DNA"/>
</dbReference>
<evidence type="ECO:0000256" key="1">
    <source>
        <dbReference type="SAM" id="Phobius"/>
    </source>
</evidence>
<comment type="caution">
    <text evidence="2">The sequence shown here is derived from an EMBL/GenBank/DDBJ whole genome shotgun (WGS) entry which is preliminary data.</text>
</comment>
<organism evidence="2 3">
    <name type="scientific">Candidatus Zambryskibacteria bacterium RIFCSPLOWO2_01_FULL_45_21</name>
    <dbReference type="NCBI Taxonomy" id="1802761"/>
    <lineage>
        <taxon>Bacteria</taxon>
        <taxon>Candidatus Zambryskiibacteriota</taxon>
    </lineage>
</organism>
<proteinExistence type="predicted"/>
<keyword evidence="1" id="KW-1133">Transmembrane helix</keyword>
<evidence type="ECO:0000313" key="3">
    <source>
        <dbReference type="Proteomes" id="UP000176800"/>
    </source>
</evidence>
<keyword evidence="1" id="KW-0472">Membrane</keyword>
<evidence type="ECO:0000313" key="2">
    <source>
        <dbReference type="EMBL" id="OHB02859.1"/>
    </source>
</evidence>
<dbReference type="InterPro" id="IPR008910">
    <property type="entry name" value="MSC_TM_helix"/>
</dbReference>
<feature type="transmembrane region" description="Helical" evidence="1">
    <location>
        <begin position="162"/>
        <end position="184"/>
    </location>
</feature>
<protein>
    <recommendedName>
        <fullName evidence="4">Small-conductance mechanosensitive ion channel</fullName>
    </recommendedName>
</protein>
<feature type="transmembrane region" description="Helical" evidence="1">
    <location>
        <begin position="81"/>
        <end position="100"/>
    </location>
</feature>
<reference evidence="2 3" key="1">
    <citation type="journal article" date="2016" name="Nat. Commun.">
        <title>Thousands of microbial genomes shed light on interconnected biogeochemical processes in an aquifer system.</title>
        <authorList>
            <person name="Anantharaman K."/>
            <person name="Brown C.T."/>
            <person name="Hug L.A."/>
            <person name="Sharon I."/>
            <person name="Castelle C.J."/>
            <person name="Probst A.J."/>
            <person name="Thomas B.C."/>
            <person name="Singh A."/>
            <person name="Wilkins M.J."/>
            <person name="Karaoz U."/>
            <person name="Brodie E.L."/>
            <person name="Williams K.H."/>
            <person name="Hubbard S.S."/>
            <person name="Banfield J.F."/>
        </authorList>
    </citation>
    <scope>NUCLEOTIDE SEQUENCE [LARGE SCALE GENOMIC DNA]</scope>
</reference>
<evidence type="ECO:0008006" key="4">
    <source>
        <dbReference type="Google" id="ProtNLM"/>
    </source>
</evidence>
<feature type="transmembrane region" description="Helical" evidence="1">
    <location>
        <begin position="28"/>
        <end position="50"/>
    </location>
</feature>
<dbReference type="PANTHER" id="PTHR30221">
    <property type="entry name" value="SMALL-CONDUCTANCE MECHANOSENSITIVE CHANNEL"/>
    <property type="match status" value="1"/>
</dbReference>
<dbReference type="Pfam" id="PF05552">
    <property type="entry name" value="MS_channel_1st_1"/>
    <property type="match status" value="1"/>
</dbReference>
<dbReference type="Proteomes" id="UP000176800">
    <property type="component" value="Unassembled WGS sequence"/>
</dbReference>
<sequence length="229" mass="24650">MIIERWGDVLTSSFQELWYGVVQFVPNLVVAIIILAIGWVIGTVIGRAIAQIFRSIRVDEALKKTGAEEALERGGMHLNSGAFVGGLVRWFIIVVFLIGAFEVLGLQQVNLFLQEVVLSYLPRVIIAALVLLAAGVLGDVMEKVVLAGARAAHFRWAALSGTVARWAIWIFAILVALAHLGIAAGFVQTIFTGVVIALSLALGLSFGLGGQEAAARFLDKVRSDISDKR</sequence>
<feature type="transmembrane region" description="Helical" evidence="1">
    <location>
        <begin position="120"/>
        <end position="141"/>
    </location>
</feature>